<evidence type="ECO:0000256" key="13">
    <source>
        <dbReference type="RuleBase" id="RU362123"/>
    </source>
</evidence>
<dbReference type="Pfam" id="PF03544">
    <property type="entry name" value="TonB_C"/>
    <property type="match status" value="1"/>
</dbReference>
<evidence type="ECO:0000256" key="2">
    <source>
        <dbReference type="ARBA" id="ARBA00006555"/>
    </source>
</evidence>
<feature type="compositionally biased region" description="Basic and acidic residues" evidence="14">
    <location>
        <begin position="116"/>
        <end position="130"/>
    </location>
</feature>
<evidence type="ECO:0000256" key="10">
    <source>
        <dbReference type="ARBA" id="ARBA00022989"/>
    </source>
</evidence>
<comment type="subcellular location">
    <subcellularLocation>
        <location evidence="1 13">Cell inner membrane</location>
        <topology evidence="1 13">Single-pass membrane protein</topology>
        <orientation evidence="1 13">Periplasmic side</orientation>
    </subcellularLocation>
</comment>
<evidence type="ECO:0000313" key="17">
    <source>
        <dbReference type="Proteomes" id="UP001219630"/>
    </source>
</evidence>
<evidence type="ECO:0000256" key="4">
    <source>
        <dbReference type="ARBA" id="ARBA00022448"/>
    </source>
</evidence>
<keyword evidence="9 13" id="KW-0653">Protein transport</keyword>
<accession>A0ABY8GAR3</accession>
<evidence type="ECO:0000313" key="16">
    <source>
        <dbReference type="EMBL" id="WFN57076.1"/>
    </source>
</evidence>
<feature type="compositionally biased region" description="Polar residues" evidence="14">
    <location>
        <begin position="178"/>
        <end position="190"/>
    </location>
</feature>
<keyword evidence="6 13" id="KW-0997">Cell inner membrane</keyword>
<evidence type="ECO:0000256" key="6">
    <source>
        <dbReference type="ARBA" id="ARBA00022519"/>
    </source>
</evidence>
<comment type="subunit">
    <text evidence="12">Homodimer. Forms a complex with the accessory proteins ExbB and ExbD.</text>
</comment>
<dbReference type="InterPro" id="IPR051045">
    <property type="entry name" value="TonB-dependent_transducer"/>
</dbReference>
<dbReference type="RefSeq" id="WP_125258407.1">
    <property type="nucleotide sequence ID" value="NZ_CP114280.1"/>
</dbReference>
<feature type="compositionally biased region" description="Basic and acidic residues" evidence="14">
    <location>
        <begin position="158"/>
        <end position="177"/>
    </location>
</feature>
<reference evidence="16 17" key="1">
    <citation type="submission" date="2022-12" db="EMBL/GenBank/DDBJ databases">
        <title>Complete genome sequencing of Dickeya lacustris type strain LMG30899.</title>
        <authorList>
            <person name="Dobhal S."/>
            <person name="Arizala D."/>
            <person name="Arif M."/>
        </authorList>
    </citation>
    <scope>NUCLEOTIDE SEQUENCE [LARGE SCALE GENOMIC DNA]</scope>
    <source>
        <strain evidence="16 17">LMG30899</strain>
    </source>
</reference>
<keyword evidence="7" id="KW-0812">Transmembrane</keyword>
<keyword evidence="11" id="KW-0472">Membrane</keyword>
<evidence type="ECO:0000256" key="14">
    <source>
        <dbReference type="SAM" id="MobiDB-lite"/>
    </source>
</evidence>
<dbReference type="SUPFAM" id="SSF74653">
    <property type="entry name" value="TolA/TonB C-terminal domain"/>
    <property type="match status" value="1"/>
</dbReference>
<sequence>MRVTHSFLLSLAIHLSVVYALLWGYTQRDALTLSAGRSGESMSGLQVALLSSSAMQWQAINTHTDSAPEAFAPLAVSDSAMPDSSETAALPAEAILPVNAQAVVTLPESKPVPRRQVKEASERKREEPTVRKSAPPVKKRQEEPKTAEELSAVASPSFEREKAPREAKMQSDTKAQSDVKAQSIDGASTENAKETAHASSARHAGAQQVGAASRQGESREGQADQGAGNDQSQVVKALQRRVNYPTRARAMGVEGRVRLQFDITDSGTVTAIRVLSEDPAGMFSHDVIKDMARWRYQSGTGATNQTVSVIFQLNGHIELQR</sequence>
<dbReference type="InterPro" id="IPR003538">
    <property type="entry name" value="TonB"/>
</dbReference>
<keyword evidence="13" id="KW-0735">Signal-anchor</keyword>
<keyword evidence="4 13" id="KW-0813">Transport</keyword>
<comment type="function">
    <text evidence="13">Interacts with outer membrane receptor proteins that carry out high-affinity binding and energy dependent uptake into the periplasmic space of specific substrates. It could act to transduce energy from the cytoplasmic membrane to specific energy-requiring processes in the outer membrane, resulting in the release into the periplasm of ligands bound by these outer membrane proteins.</text>
</comment>
<dbReference type="InterPro" id="IPR006260">
    <property type="entry name" value="TonB/TolA_C"/>
</dbReference>
<dbReference type="Gene3D" id="3.30.2420.10">
    <property type="entry name" value="TonB"/>
    <property type="match status" value="1"/>
</dbReference>
<dbReference type="PANTHER" id="PTHR33446:SF8">
    <property type="entry name" value="PROTEIN TONB"/>
    <property type="match status" value="1"/>
</dbReference>
<evidence type="ECO:0000256" key="11">
    <source>
        <dbReference type="ARBA" id="ARBA00023136"/>
    </source>
</evidence>
<comment type="similarity">
    <text evidence="2 13">Belongs to the TonB family.</text>
</comment>
<feature type="compositionally biased region" description="Basic and acidic residues" evidence="14">
    <location>
        <begin position="139"/>
        <end position="148"/>
    </location>
</feature>
<dbReference type="NCBIfam" id="TIGR01352">
    <property type="entry name" value="tonB_Cterm"/>
    <property type="match status" value="1"/>
</dbReference>
<evidence type="ECO:0000256" key="3">
    <source>
        <dbReference type="ARBA" id="ARBA00022362"/>
    </source>
</evidence>
<evidence type="ECO:0000256" key="12">
    <source>
        <dbReference type="ARBA" id="ARBA00025849"/>
    </source>
</evidence>
<dbReference type="PRINTS" id="PR01374">
    <property type="entry name" value="TONBPROTEIN"/>
</dbReference>
<evidence type="ECO:0000256" key="5">
    <source>
        <dbReference type="ARBA" id="ARBA00022475"/>
    </source>
</evidence>
<gene>
    <name evidence="16" type="ORF">O1Q98_07630</name>
</gene>
<keyword evidence="17" id="KW-1185">Reference proteome</keyword>
<keyword evidence="5 13" id="KW-1003">Cell membrane</keyword>
<dbReference type="PANTHER" id="PTHR33446">
    <property type="entry name" value="PROTEIN TONB-RELATED"/>
    <property type="match status" value="1"/>
</dbReference>
<feature type="domain" description="TonB C-terminal" evidence="15">
    <location>
        <begin position="229"/>
        <end position="320"/>
    </location>
</feature>
<keyword evidence="10" id="KW-1133">Transmembrane helix</keyword>
<organism evidence="16 17">
    <name type="scientific">Dickeya lacustris</name>
    <dbReference type="NCBI Taxonomy" id="2259638"/>
    <lineage>
        <taxon>Bacteria</taxon>
        <taxon>Pseudomonadati</taxon>
        <taxon>Pseudomonadota</taxon>
        <taxon>Gammaproteobacteria</taxon>
        <taxon>Enterobacterales</taxon>
        <taxon>Pectobacteriaceae</taxon>
        <taxon>Dickeya</taxon>
    </lineage>
</organism>
<dbReference type="InterPro" id="IPR037682">
    <property type="entry name" value="TonB_C"/>
</dbReference>
<evidence type="ECO:0000256" key="7">
    <source>
        <dbReference type="ARBA" id="ARBA00022692"/>
    </source>
</evidence>
<dbReference type="Proteomes" id="UP001219630">
    <property type="component" value="Chromosome"/>
</dbReference>
<evidence type="ECO:0000259" key="15">
    <source>
        <dbReference type="PROSITE" id="PS52015"/>
    </source>
</evidence>
<proteinExistence type="inferred from homology"/>
<evidence type="ECO:0000256" key="1">
    <source>
        <dbReference type="ARBA" id="ARBA00004383"/>
    </source>
</evidence>
<protein>
    <recommendedName>
        <fullName evidence="3 13">Protein TonB</fullName>
    </recommendedName>
</protein>
<evidence type="ECO:0000256" key="9">
    <source>
        <dbReference type="ARBA" id="ARBA00022927"/>
    </source>
</evidence>
<keyword evidence="8" id="KW-0677">Repeat</keyword>
<dbReference type="PROSITE" id="PS52015">
    <property type="entry name" value="TONB_CTD"/>
    <property type="match status" value="1"/>
</dbReference>
<feature type="region of interest" description="Disordered" evidence="14">
    <location>
        <begin position="107"/>
        <end position="233"/>
    </location>
</feature>
<dbReference type="EMBL" id="CP114280">
    <property type="protein sequence ID" value="WFN57076.1"/>
    <property type="molecule type" value="Genomic_DNA"/>
</dbReference>
<evidence type="ECO:0000256" key="8">
    <source>
        <dbReference type="ARBA" id="ARBA00022737"/>
    </source>
</evidence>
<name>A0ABY8GAR3_9GAMM</name>